<dbReference type="InParanoid" id="A0A1V8SVE7"/>
<name>A0A1V8SVE7_9PEZI</name>
<accession>A0A1V8SVE7</accession>
<keyword evidence="1" id="KW-0812">Transmembrane</keyword>
<dbReference type="Proteomes" id="UP000192596">
    <property type="component" value="Unassembled WGS sequence"/>
</dbReference>
<feature type="transmembrane region" description="Helical" evidence="1">
    <location>
        <begin position="234"/>
        <end position="258"/>
    </location>
</feature>
<dbReference type="AlphaFoldDB" id="A0A1V8SVE7"/>
<feature type="transmembrane region" description="Helical" evidence="1">
    <location>
        <begin position="95"/>
        <end position="116"/>
    </location>
</feature>
<evidence type="ECO:0000256" key="1">
    <source>
        <dbReference type="SAM" id="Phobius"/>
    </source>
</evidence>
<reference evidence="3" key="1">
    <citation type="submission" date="2017-03" db="EMBL/GenBank/DDBJ databases">
        <title>Genomes of endolithic fungi from Antarctica.</title>
        <authorList>
            <person name="Coleine C."/>
            <person name="Masonjones S."/>
            <person name="Stajich J.E."/>
        </authorList>
    </citation>
    <scope>NUCLEOTIDE SEQUENCE [LARGE SCALE GENOMIC DNA]</scope>
    <source>
        <strain evidence="3">CCFEE 5527</strain>
    </source>
</reference>
<proteinExistence type="predicted"/>
<gene>
    <name evidence="2" type="ORF">B0A48_11400</name>
</gene>
<protein>
    <submittedName>
        <fullName evidence="2">Uncharacterized protein</fullName>
    </submittedName>
</protein>
<evidence type="ECO:0000313" key="3">
    <source>
        <dbReference type="Proteomes" id="UP000192596"/>
    </source>
</evidence>
<evidence type="ECO:0000313" key="2">
    <source>
        <dbReference type="EMBL" id="OQO03145.1"/>
    </source>
</evidence>
<comment type="caution">
    <text evidence="2">The sequence shown here is derived from an EMBL/GenBank/DDBJ whole genome shotgun (WGS) entry which is preliminary data.</text>
</comment>
<feature type="transmembrane region" description="Helical" evidence="1">
    <location>
        <begin position="52"/>
        <end position="74"/>
    </location>
</feature>
<dbReference type="OrthoDB" id="5394254at2759"/>
<feature type="transmembrane region" description="Helical" evidence="1">
    <location>
        <begin position="188"/>
        <end position="214"/>
    </location>
</feature>
<feature type="transmembrane region" description="Helical" evidence="1">
    <location>
        <begin position="136"/>
        <end position="163"/>
    </location>
</feature>
<organism evidence="2 3">
    <name type="scientific">Cryoendolithus antarcticus</name>
    <dbReference type="NCBI Taxonomy" id="1507870"/>
    <lineage>
        <taxon>Eukaryota</taxon>
        <taxon>Fungi</taxon>
        <taxon>Dikarya</taxon>
        <taxon>Ascomycota</taxon>
        <taxon>Pezizomycotina</taxon>
        <taxon>Dothideomycetes</taxon>
        <taxon>Dothideomycetidae</taxon>
        <taxon>Cladosporiales</taxon>
        <taxon>Cladosporiaceae</taxon>
        <taxon>Cryoendolithus</taxon>
    </lineage>
</organism>
<sequence length="360" mass="38506">MASHVPFLAVRPDAQFSTKARDFASTNGALTTDTDAPESAIMPTIHAPKLPAPVAFTLTLLLSLTISVFLYSLIADTAGYELASVSRDLTAQWQVGIIFGWKVASLAAAWASGYDWQDLTALTLLSNTPYYHLLHTFYLLSPTAVLSALSIDLLSIALPFFLFRRSASSTTAAEFKPSSRAVVHDPSVLLLVTLFGSAIYATTLFASFNTWLPVYMIQYFDKILSLGRVRESNLFLLSALALPLGAASTQFVFVPAVLASNRLLKALDPITAPVKFDPKTATLAQTVAWNLGLGPEGFSARTRVLIKRTGVLVLASSVNTTLRVLGTVEGTEAAGVLGWASVWALAAGATGVLYGWVAEE</sequence>
<dbReference type="EMBL" id="NAJO01000025">
    <property type="protein sequence ID" value="OQO03145.1"/>
    <property type="molecule type" value="Genomic_DNA"/>
</dbReference>
<keyword evidence="1" id="KW-1133">Transmembrane helix</keyword>
<keyword evidence="3" id="KW-1185">Reference proteome</keyword>
<keyword evidence="1" id="KW-0472">Membrane</keyword>